<comment type="caution">
    <text evidence="2">The sequence shown here is derived from an EMBL/GenBank/DDBJ whole genome shotgun (WGS) entry which is preliminary data.</text>
</comment>
<protein>
    <submittedName>
        <fullName evidence="2">Uncharacterized protein</fullName>
    </submittedName>
</protein>
<feature type="compositionally biased region" description="Polar residues" evidence="1">
    <location>
        <begin position="16"/>
        <end position="27"/>
    </location>
</feature>
<evidence type="ECO:0000256" key="1">
    <source>
        <dbReference type="SAM" id="MobiDB-lite"/>
    </source>
</evidence>
<dbReference type="EMBL" id="LCZI01000278">
    <property type="protein sequence ID" value="KKZ67342.1"/>
    <property type="molecule type" value="Genomic_DNA"/>
</dbReference>
<accession>A0A0G2I9M2</accession>
<evidence type="ECO:0000313" key="2">
    <source>
        <dbReference type="EMBL" id="KKZ67342.1"/>
    </source>
</evidence>
<name>A0A0G2I9M2_9EURO</name>
<dbReference type="Proteomes" id="UP000034164">
    <property type="component" value="Unassembled WGS sequence"/>
</dbReference>
<reference evidence="3" key="1">
    <citation type="journal article" date="2015" name="PLoS Genet.">
        <title>The dynamic genome and transcriptome of the human fungal pathogen Blastomyces and close relative Emmonsia.</title>
        <authorList>
            <person name="Munoz J.F."/>
            <person name="Gauthier G.M."/>
            <person name="Desjardins C.A."/>
            <person name="Gallo J.E."/>
            <person name="Holder J."/>
            <person name="Sullivan T.D."/>
            <person name="Marty A.J."/>
            <person name="Carmen J.C."/>
            <person name="Chen Z."/>
            <person name="Ding L."/>
            <person name="Gujja S."/>
            <person name="Magrini V."/>
            <person name="Misas E."/>
            <person name="Mitreva M."/>
            <person name="Priest M."/>
            <person name="Saif S."/>
            <person name="Whiston E.A."/>
            <person name="Young S."/>
            <person name="Zeng Q."/>
            <person name="Goldman W.E."/>
            <person name="Mardis E.R."/>
            <person name="Taylor J.W."/>
            <person name="McEwen J.G."/>
            <person name="Clay O.K."/>
            <person name="Klein B.S."/>
            <person name="Cuomo C.A."/>
        </authorList>
    </citation>
    <scope>NUCLEOTIDE SEQUENCE [LARGE SCALE GENOMIC DNA]</scope>
    <source>
        <strain evidence="3">UAMH 3008</strain>
    </source>
</reference>
<feature type="compositionally biased region" description="Polar residues" evidence="1">
    <location>
        <begin position="51"/>
        <end position="80"/>
    </location>
</feature>
<organism evidence="2 3">
    <name type="scientific">[Emmonsia] crescens</name>
    <dbReference type="NCBI Taxonomy" id="73230"/>
    <lineage>
        <taxon>Eukaryota</taxon>
        <taxon>Fungi</taxon>
        <taxon>Dikarya</taxon>
        <taxon>Ascomycota</taxon>
        <taxon>Pezizomycotina</taxon>
        <taxon>Eurotiomycetes</taxon>
        <taxon>Eurotiomycetidae</taxon>
        <taxon>Onygenales</taxon>
        <taxon>Ajellomycetaceae</taxon>
        <taxon>Emergomyces</taxon>
    </lineage>
</organism>
<evidence type="ECO:0000313" key="3">
    <source>
        <dbReference type="Proteomes" id="UP000034164"/>
    </source>
</evidence>
<feature type="region of interest" description="Disordered" evidence="1">
    <location>
        <begin position="49"/>
        <end position="80"/>
    </location>
</feature>
<gene>
    <name evidence="2" type="ORF">EMCG_06991</name>
</gene>
<feature type="region of interest" description="Disordered" evidence="1">
    <location>
        <begin position="1"/>
        <end position="32"/>
    </location>
</feature>
<proteinExistence type="predicted"/>
<sequence length="95" mass="9705">MAFAWRSCSHPAGTAGISTLPTTNPTWHTPILSRTVPAPKASKSALYLSFTKPSGTPPNTGASRVNSSSPTATPTEVATTLISSKPGILVSSAKP</sequence>
<dbReference type="VEuPathDB" id="FungiDB:EMCG_06991"/>
<dbReference type="AlphaFoldDB" id="A0A0G2I9M2"/>